<gene>
    <name evidence="2" type="ORF">GCM10007894_10770</name>
</gene>
<dbReference type="EMBL" id="BSPO01000002">
    <property type="protein sequence ID" value="GLS83100.1"/>
    <property type="molecule type" value="Genomic_DNA"/>
</dbReference>
<accession>A0AA37TP98</accession>
<feature type="domain" description="Glycosyl transferase family 25" evidence="1">
    <location>
        <begin position="25"/>
        <end position="183"/>
    </location>
</feature>
<evidence type="ECO:0000259" key="1">
    <source>
        <dbReference type="Pfam" id="PF01755"/>
    </source>
</evidence>
<protein>
    <recommendedName>
        <fullName evidence="1">Glycosyl transferase family 25 domain-containing protein</fullName>
    </recommendedName>
</protein>
<name>A0AA37TP98_9GAMM</name>
<dbReference type="InterPro" id="IPR002654">
    <property type="entry name" value="Glyco_trans_25"/>
</dbReference>
<proteinExistence type="predicted"/>
<comment type="caution">
    <text evidence="2">The sequence shown here is derived from an EMBL/GenBank/DDBJ whole genome shotgun (WGS) entry which is preliminary data.</text>
</comment>
<dbReference type="AlphaFoldDB" id="A0AA37TP98"/>
<dbReference type="RefSeq" id="WP_095497333.1">
    <property type="nucleotide sequence ID" value="NZ_BSPO01000002.1"/>
</dbReference>
<reference evidence="2 3" key="1">
    <citation type="journal article" date="2014" name="Int. J. Syst. Evol. Microbiol.">
        <title>Complete genome sequence of Corynebacterium casei LMG S-19264T (=DSM 44701T), isolated from a smear-ripened cheese.</title>
        <authorList>
            <consortium name="US DOE Joint Genome Institute (JGI-PGF)"/>
            <person name="Walter F."/>
            <person name="Albersmeier A."/>
            <person name="Kalinowski J."/>
            <person name="Ruckert C."/>
        </authorList>
    </citation>
    <scope>NUCLEOTIDE SEQUENCE [LARGE SCALE GENOMIC DNA]</scope>
    <source>
        <strain evidence="2 3">NBRC 112785</strain>
    </source>
</reference>
<evidence type="ECO:0000313" key="3">
    <source>
        <dbReference type="Proteomes" id="UP001157439"/>
    </source>
</evidence>
<dbReference type="Pfam" id="PF01755">
    <property type="entry name" value="Glyco_transf_25"/>
    <property type="match status" value="1"/>
</dbReference>
<keyword evidence="3" id="KW-1185">Reference proteome</keyword>
<evidence type="ECO:0000313" key="2">
    <source>
        <dbReference type="EMBL" id="GLS83100.1"/>
    </source>
</evidence>
<organism evidence="2 3">
    <name type="scientific">Paraferrimonas haliotis</name>
    <dbReference type="NCBI Taxonomy" id="2013866"/>
    <lineage>
        <taxon>Bacteria</taxon>
        <taxon>Pseudomonadati</taxon>
        <taxon>Pseudomonadota</taxon>
        <taxon>Gammaproteobacteria</taxon>
        <taxon>Alteromonadales</taxon>
        <taxon>Ferrimonadaceae</taxon>
        <taxon>Paraferrimonas</taxon>
    </lineage>
</organism>
<dbReference type="Proteomes" id="UP001157439">
    <property type="component" value="Unassembled WGS sequence"/>
</dbReference>
<sequence>MTPATISVFLIGNDPSSVANEALVQAFEGVNVSCQFIAPLTQESEADDRPPSLLASNEQQTRRFYRDISEQEQLQYQTHQLVWQQIIDQQLDYALVLDSKVTLSGSLSPLLDALQALHKQRTKFEWDYVMLADSQLNKGKAIYRRKLAQMELLTYKTIPLQASAQAISARGAQRLLDNSKTIARPLVYDLRSHWDLGIEVLGLAPYVFDGAQSVEASAQQTASVNYARCFLQSLERKVTAWSNTRLLVVKQQELR</sequence>